<dbReference type="InterPro" id="IPR006963">
    <property type="entry name" value="Mopterin_OxRdtase_4Fe-4S_dom"/>
</dbReference>
<comment type="cofactor">
    <cofactor evidence="1">
        <name>FAD</name>
        <dbReference type="ChEBI" id="CHEBI:57692"/>
    </cofactor>
</comment>
<organism evidence="10 11">
    <name type="scientific">Solirubrobacter deserti</name>
    <dbReference type="NCBI Taxonomy" id="2282478"/>
    <lineage>
        <taxon>Bacteria</taxon>
        <taxon>Bacillati</taxon>
        <taxon>Actinomycetota</taxon>
        <taxon>Thermoleophilia</taxon>
        <taxon>Solirubrobacterales</taxon>
        <taxon>Solirubrobacteraceae</taxon>
        <taxon>Solirubrobacter</taxon>
    </lineage>
</organism>
<dbReference type="PANTHER" id="PTHR43105">
    <property type="entry name" value="RESPIRATORY NITRATE REDUCTASE"/>
    <property type="match status" value="1"/>
</dbReference>
<evidence type="ECO:0000256" key="7">
    <source>
        <dbReference type="ARBA" id="ARBA00023004"/>
    </source>
</evidence>
<evidence type="ECO:0000256" key="3">
    <source>
        <dbReference type="ARBA" id="ARBA00022630"/>
    </source>
</evidence>
<keyword evidence="2" id="KW-0004">4Fe-4S</keyword>
<dbReference type="InterPro" id="IPR041854">
    <property type="entry name" value="BFD-like_2Fe2S-bd_dom_sf"/>
</dbReference>
<keyword evidence="6" id="KW-0560">Oxidoreductase</keyword>
<gene>
    <name evidence="10" type="ORF">OJ962_08490</name>
</gene>
<dbReference type="Gene3D" id="3.50.50.60">
    <property type="entry name" value="FAD/NAD(P)-binding domain"/>
    <property type="match status" value="2"/>
</dbReference>
<dbReference type="SUPFAM" id="SSF53706">
    <property type="entry name" value="Formate dehydrogenase/DMSO reductase, domains 1-3"/>
    <property type="match status" value="1"/>
</dbReference>
<dbReference type="InterPro" id="IPR006656">
    <property type="entry name" value="Mopterin_OxRdtase"/>
</dbReference>
<dbReference type="Gene3D" id="3.30.390.30">
    <property type="match status" value="1"/>
</dbReference>
<evidence type="ECO:0000256" key="1">
    <source>
        <dbReference type="ARBA" id="ARBA00001974"/>
    </source>
</evidence>
<sequence>MKTTCPYCGVGCGLVADVRDGRLVAVRGDTDHPVNRGATCRKPTRLPEAVHAPDRATTPLRRASLDERWRPASWRAAISDVAKALQRYKPDEIAFYISGQLLTEDYYAVNKLAKGFLGTNNLDSNSRLCMSSAVAGYTGALGSDGPPPSYADVEEADVLFLLGSNAASCHPIVWNRIRSRGAFLIVADPRVTPTAEHAALHLPVRPGTDLPLLNAMLHVLERDGLLDKRFLERHTRGAEDALTVAADWSPARAAEVCGVPAEDIVEAARRFGASKRSMALWSMGANQSAVGTLKNRALINLCLASGNIGRPGAGPFSLTGQPNAMGGRETGGLSTLLPGYRSVSNAEDRAWMGRFWNSPGIAPEPGLAATELVEALEDGRVKVLWIVATNPVVSQPDAGRFAAAVRRAELVICQDAYFPTETGALAHMILPAAQWPEKDGTMTNSERRVSLVQRALDPPGDALPDWDIFARVGRALGHREAFPWRTAAAVHAEYVQTTEGRLCDQSGISHTRLRREGPLQWPCPSPDHPGTERLYTSRRFATEDGRARLAPTPHTAPADPVSPDFPLTLTTGRVAQQWHTMTRTGKSPSLLSAEPHPFVEVHPDDAEGLPEKVRVRSRRGSAVLRLRVSEKVPRGVVFAPFHWGALHLEAGEGALNNVTSRAIDPVSKQPELKACAVRLEPVPVVTAAPGGRHVVIVGAGMAGNAVAEAVLAHEPSWRVTLIGREDDAPYNRVLLSQALAGDIDDARLALRRPDSVDLRLGAGARSVDTRGRTVELSDGSVLAYDDLVLATGSAPWVPPVPGLHRDGVFAFRSLADMRAIREAAGTAERAVVVGGGLLGLEAARGLRERGVEVTVVHLADRLMELQLDPLAARLLERRIRALGINVLCGQRTEAVTASGVSLADGTDLPADLVVFATGIRPEVALARDAGLEIDRGVLVDDNLRTSAPGVWAVGECAEHRGTVYGLWAPVLEQARAAGAAIAGRPNAFHGAVPATTLKVAGIDLFCAGAAAEPDPLAEEVIVLDSRRERYRKLVLRDGALAGATLLGDVSDARRLRTLIAAGEAVPEDLLETGGTAEPSEADHLVCSCQVVSRSEILGAIRKRKLTTVAQVSEHTGAATGCGGCRPDVEALLDTVRA</sequence>
<dbReference type="PROSITE" id="PS00551">
    <property type="entry name" value="MOLYBDOPTERIN_PROK_1"/>
    <property type="match status" value="1"/>
</dbReference>
<dbReference type="Gene3D" id="3.40.50.740">
    <property type="match status" value="1"/>
</dbReference>
<dbReference type="InterPro" id="IPR027467">
    <property type="entry name" value="MopterinOxRdtase_cofactor_BS"/>
</dbReference>
<dbReference type="CDD" id="cd00508">
    <property type="entry name" value="MopB_CT_Fdh-Nap-like"/>
    <property type="match status" value="1"/>
</dbReference>
<dbReference type="PROSITE" id="PS51669">
    <property type="entry name" value="4FE4S_MOW_BIS_MGD"/>
    <property type="match status" value="1"/>
</dbReference>
<dbReference type="InterPro" id="IPR006657">
    <property type="entry name" value="MoPterin_dinucl-bd_dom"/>
</dbReference>
<evidence type="ECO:0000313" key="11">
    <source>
        <dbReference type="Proteomes" id="UP001147700"/>
    </source>
</evidence>
<dbReference type="CDD" id="cd02754">
    <property type="entry name" value="MopB_Nitrate-R-NapA-like"/>
    <property type="match status" value="1"/>
</dbReference>
<feature type="domain" description="4Fe-4S Mo/W bis-MGD-type" evidence="9">
    <location>
        <begin position="1"/>
        <end position="54"/>
    </location>
</feature>
<dbReference type="InterPro" id="IPR041575">
    <property type="entry name" value="Rubredoxin_C"/>
</dbReference>
<keyword evidence="4" id="KW-0479">Metal-binding</keyword>
<evidence type="ECO:0000256" key="2">
    <source>
        <dbReference type="ARBA" id="ARBA00022485"/>
    </source>
</evidence>
<evidence type="ECO:0000256" key="8">
    <source>
        <dbReference type="ARBA" id="ARBA00023014"/>
    </source>
</evidence>
<dbReference type="EMBL" id="JAPCID010000010">
    <property type="protein sequence ID" value="MDA0137530.1"/>
    <property type="molecule type" value="Genomic_DNA"/>
</dbReference>
<dbReference type="Gene3D" id="2.20.25.90">
    <property type="entry name" value="ADC-like domains"/>
    <property type="match status" value="1"/>
</dbReference>
<dbReference type="PANTHER" id="PTHR43105:SF9">
    <property type="entry name" value="NADPH-FE(3+) OXIDOREDUCTASE SUBUNIT ALPHA"/>
    <property type="match status" value="1"/>
</dbReference>
<evidence type="ECO:0000256" key="5">
    <source>
        <dbReference type="ARBA" id="ARBA00022827"/>
    </source>
</evidence>
<keyword evidence="5" id="KW-0274">FAD</keyword>
<dbReference type="Pfam" id="PF07992">
    <property type="entry name" value="Pyr_redox_2"/>
    <property type="match status" value="1"/>
</dbReference>
<keyword evidence="11" id="KW-1185">Reference proteome</keyword>
<dbReference type="RefSeq" id="WP_202957351.1">
    <property type="nucleotide sequence ID" value="NZ_JAPCID010000010.1"/>
</dbReference>
<dbReference type="InterPro" id="IPR016156">
    <property type="entry name" value="FAD/NAD-linked_Rdtase_dimer_sf"/>
</dbReference>
<reference evidence="10" key="1">
    <citation type="submission" date="2022-10" db="EMBL/GenBank/DDBJ databases">
        <title>The WGS of Solirubrobacter sp. CPCC 204708.</title>
        <authorList>
            <person name="Jiang Z."/>
        </authorList>
    </citation>
    <scope>NUCLEOTIDE SEQUENCE</scope>
    <source>
        <strain evidence="10">CPCC 204708</strain>
    </source>
</reference>
<dbReference type="Pfam" id="PF04324">
    <property type="entry name" value="Fer2_BFD"/>
    <property type="match status" value="1"/>
</dbReference>
<dbReference type="SMART" id="SM00926">
    <property type="entry name" value="Molybdop_Fe4S4"/>
    <property type="match status" value="1"/>
</dbReference>
<name>A0ABT4RGV4_9ACTN</name>
<comment type="caution">
    <text evidence="10">The sequence shown here is derived from an EMBL/GenBank/DDBJ whole genome shotgun (WGS) entry which is preliminary data.</text>
</comment>
<evidence type="ECO:0000256" key="4">
    <source>
        <dbReference type="ARBA" id="ARBA00022723"/>
    </source>
</evidence>
<dbReference type="Gene3D" id="3.40.228.10">
    <property type="entry name" value="Dimethylsulfoxide Reductase, domain 2"/>
    <property type="match status" value="1"/>
</dbReference>
<dbReference type="SUPFAM" id="SSF50692">
    <property type="entry name" value="ADC-like"/>
    <property type="match status" value="1"/>
</dbReference>
<dbReference type="Pfam" id="PF00384">
    <property type="entry name" value="Molybdopterin"/>
    <property type="match status" value="1"/>
</dbReference>
<dbReference type="InterPro" id="IPR023753">
    <property type="entry name" value="FAD/NAD-binding_dom"/>
</dbReference>
<dbReference type="InterPro" id="IPR007419">
    <property type="entry name" value="BFD-like_2Fe2S-bd_dom"/>
</dbReference>
<dbReference type="SUPFAM" id="SSF51905">
    <property type="entry name" value="FAD/NAD(P)-binding domain"/>
    <property type="match status" value="1"/>
</dbReference>
<accession>A0ABT4RGV4</accession>
<dbReference type="Gene3D" id="2.40.40.20">
    <property type="match status" value="1"/>
</dbReference>
<evidence type="ECO:0000313" key="10">
    <source>
        <dbReference type="EMBL" id="MDA0137530.1"/>
    </source>
</evidence>
<evidence type="ECO:0000256" key="6">
    <source>
        <dbReference type="ARBA" id="ARBA00023002"/>
    </source>
</evidence>
<keyword evidence="8" id="KW-0411">Iron-sulfur</keyword>
<dbReference type="Gene3D" id="1.10.10.1100">
    <property type="entry name" value="BFD-like [2Fe-2S]-binding domain"/>
    <property type="match status" value="1"/>
</dbReference>
<keyword evidence="7" id="KW-0408">Iron</keyword>
<protein>
    <submittedName>
        <fullName evidence="10">Molybdopterin-dependent oxidoreductase</fullName>
    </submittedName>
</protein>
<dbReference type="InterPro" id="IPR036188">
    <property type="entry name" value="FAD/NAD-bd_sf"/>
</dbReference>
<dbReference type="Pfam" id="PF18267">
    <property type="entry name" value="Rubredoxin_C"/>
    <property type="match status" value="1"/>
</dbReference>
<dbReference type="InterPro" id="IPR050123">
    <property type="entry name" value="Prok_molybdopt-oxidoreductase"/>
</dbReference>
<evidence type="ECO:0000259" key="9">
    <source>
        <dbReference type="PROSITE" id="PS51669"/>
    </source>
</evidence>
<proteinExistence type="predicted"/>
<dbReference type="InterPro" id="IPR009010">
    <property type="entry name" value="Asp_de-COase-like_dom_sf"/>
</dbReference>
<dbReference type="Pfam" id="PF01568">
    <property type="entry name" value="Molydop_binding"/>
    <property type="match status" value="1"/>
</dbReference>
<dbReference type="PRINTS" id="PR00469">
    <property type="entry name" value="PNDRDTASEII"/>
</dbReference>
<dbReference type="Pfam" id="PF04879">
    <property type="entry name" value="Molybdop_Fe4S4"/>
    <property type="match status" value="1"/>
</dbReference>
<dbReference type="PRINTS" id="PR00368">
    <property type="entry name" value="FADPNR"/>
</dbReference>
<keyword evidence="3" id="KW-0285">Flavoprotein</keyword>
<dbReference type="Proteomes" id="UP001147700">
    <property type="component" value="Unassembled WGS sequence"/>
</dbReference>